<dbReference type="EMBL" id="JAMTCO010000001">
    <property type="protein sequence ID" value="MCP2267635.1"/>
    <property type="molecule type" value="Genomic_DNA"/>
</dbReference>
<keyword evidence="1" id="KW-0472">Membrane</keyword>
<protein>
    <submittedName>
        <fullName evidence="3">LytR cell envelope-related transcriptional attenuator</fullName>
    </submittedName>
</protein>
<dbReference type="NCBIfam" id="NF035953">
    <property type="entry name" value="integrity_Cei"/>
    <property type="match status" value="1"/>
</dbReference>
<feature type="domain" description="LytR/CpsA/Psr regulator C-terminal" evidence="2">
    <location>
        <begin position="89"/>
        <end position="176"/>
    </location>
</feature>
<name>A0ABT1I4V0_9PSEU</name>
<reference evidence="3 4" key="1">
    <citation type="submission" date="2022-06" db="EMBL/GenBank/DDBJ databases">
        <title>Genomic Encyclopedia of Archaeal and Bacterial Type Strains, Phase II (KMG-II): from individual species to whole genera.</title>
        <authorList>
            <person name="Goeker M."/>
        </authorList>
    </citation>
    <scope>NUCLEOTIDE SEQUENCE [LARGE SCALE GENOMIC DNA]</scope>
    <source>
        <strain evidence="3 4">DSM 44255</strain>
    </source>
</reference>
<gene>
    <name evidence="3" type="ORF">LV75_000117</name>
</gene>
<feature type="transmembrane region" description="Helical" evidence="1">
    <location>
        <begin position="17"/>
        <end position="37"/>
    </location>
</feature>
<evidence type="ECO:0000313" key="3">
    <source>
        <dbReference type="EMBL" id="MCP2267635.1"/>
    </source>
</evidence>
<evidence type="ECO:0000313" key="4">
    <source>
        <dbReference type="Proteomes" id="UP001205185"/>
    </source>
</evidence>
<evidence type="ECO:0000259" key="2">
    <source>
        <dbReference type="Pfam" id="PF13399"/>
    </source>
</evidence>
<accession>A0ABT1I4V0</accession>
<keyword evidence="1" id="KW-1133">Transmembrane helix</keyword>
<keyword evidence="1" id="KW-0812">Transmembrane</keyword>
<dbReference type="Proteomes" id="UP001205185">
    <property type="component" value="Unassembled WGS sequence"/>
</dbReference>
<comment type="caution">
    <text evidence="3">The sequence shown here is derived from an EMBL/GenBank/DDBJ whole genome shotgun (WGS) entry which is preliminary data.</text>
</comment>
<dbReference type="InterPro" id="IPR027381">
    <property type="entry name" value="LytR/CpsA/Psr_C"/>
</dbReference>
<organism evidence="3 4">
    <name type="scientific">Actinokineospora diospyrosa</name>
    <dbReference type="NCBI Taxonomy" id="103728"/>
    <lineage>
        <taxon>Bacteria</taxon>
        <taxon>Bacillati</taxon>
        <taxon>Actinomycetota</taxon>
        <taxon>Actinomycetes</taxon>
        <taxon>Pseudonocardiales</taxon>
        <taxon>Pseudonocardiaceae</taxon>
        <taxon>Actinokineospora</taxon>
    </lineage>
</organism>
<keyword evidence="4" id="KW-1185">Reference proteome</keyword>
<dbReference type="RefSeq" id="WP_253884563.1">
    <property type="nucleotide sequence ID" value="NZ_BAAAVB010000002.1"/>
</dbReference>
<proteinExistence type="predicted"/>
<sequence>MSTGGLRAQRYRRRRPLPAVVLMAVLGLVAGIVWLRVIQTDGAVTTAQACDPPPAVVPVEGQPLPTLGQQLPVDALDRTPPSPAAGGLVRVVNASGQNRLAGAVTEALRDLGFTQIGEPGNDALYPNGSLSCRAQIRFGQQGMGVARTLSLVDPCAELVRDERQDATVDLALGKKFDHLQPTASARRVLDVLAEWAQANPGTEGGLQNDGSTAAPIDQALLDSARSEGC</sequence>
<evidence type="ECO:0000256" key="1">
    <source>
        <dbReference type="SAM" id="Phobius"/>
    </source>
</evidence>
<dbReference type="Pfam" id="PF13399">
    <property type="entry name" value="LytR_C"/>
    <property type="match status" value="1"/>
</dbReference>